<dbReference type="Pfam" id="PF07741">
    <property type="entry name" value="BRF1"/>
    <property type="match status" value="1"/>
</dbReference>
<evidence type="ECO:0000256" key="4">
    <source>
        <dbReference type="ARBA" id="ARBA00022737"/>
    </source>
</evidence>
<accession>A0A1E4RML2</accession>
<protein>
    <recommendedName>
        <fullName evidence="11">B-related factor 1</fullName>
    </recommendedName>
</protein>
<reference evidence="15" key="1">
    <citation type="submission" date="2016-05" db="EMBL/GenBank/DDBJ databases">
        <title>Comparative genomics of biotechnologically important yeasts.</title>
        <authorList>
            <consortium name="DOE Joint Genome Institute"/>
            <person name="Riley R."/>
            <person name="Haridas S."/>
            <person name="Wolfe K.H."/>
            <person name="Lopes M.R."/>
            <person name="Hittinger C.T."/>
            <person name="Goker M."/>
            <person name="Salamov A."/>
            <person name="Wisecaver J."/>
            <person name="Long T.M."/>
            <person name="Aerts A.L."/>
            <person name="Barry K."/>
            <person name="Choi C."/>
            <person name="Clum A."/>
            <person name="Coughlan A.Y."/>
            <person name="Deshpande S."/>
            <person name="Douglass A.P."/>
            <person name="Hanson S.J."/>
            <person name="Klenk H.-P."/>
            <person name="Labutti K."/>
            <person name="Lapidus A."/>
            <person name="Lindquist E."/>
            <person name="Lipzen A."/>
            <person name="Meier-Kolthoff J.P."/>
            <person name="Ohm R.A."/>
            <person name="Otillar R.P."/>
            <person name="Pangilinan J."/>
            <person name="Peng Y."/>
            <person name="Rokas A."/>
            <person name="Rosa C.A."/>
            <person name="Scheuner C."/>
            <person name="Sibirny A.A."/>
            <person name="Slot J.C."/>
            <person name="Stielow J.B."/>
            <person name="Sun H."/>
            <person name="Kurtzman C.P."/>
            <person name="Blackwell M."/>
            <person name="Grigoriev I.V."/>
            <person name="Jeffries T.W."/>
        </authorList>
    </citation>
    <scope>NUCLEOTIDE SEQUENCE [LARGE SCALE GENOMIC DNA]</scope>
    <source>
        <strain evidence="15">NRRL Y-1933</strain>
    </source>
</reference>
<dbReference type="Gene3D" id="1.10.472.10">
    <property type="entry name" value="Cyclin-like"/>
    <property type="match status" value="2"/>
</dbReference>
<dbReference type="GO" id="GO:0017025">
    <property type="term" value="F:TBP-class protein binding"/>
    <property type="evidence" value="ECO:0007669"/>
    <property type="project" value="EnsemblFungi"/>
</dbReference>
<evidence type="ECO:0000256" key="3">
    <source>
        <dbReference type="ARBA" id="ARBA00022723"/>
    </source>
</evidence>
<dbReference type="GO" id="GO:0097550">
    <property type="term" value="C:transcription preinitiation complex"/>
    <property type="evidence" value="ECO:0007669"/>
    <property type="project" value="TreeGrafter"/>
</dbReference>
<dbReference type="CDD" id="cd20553">
    <property type="entry name" value="CYCLIN_TFIIIB90_rpt1"/>
    <property type="match status" value="1"/>
</dbReference>
<dbReference type="InterPro" id="IPR011665">
    <property type="entry name" value="BRF1_TBP-bd_dom"/>
</dbReference>
<dbReference type="GO" id="GO:0005634">
    <property type="term" value="C:nucleus"/>
    <property type="evidence" value="ECO:0007669"/>
    <property type="project" value="UniProtKB-SubCell"/>
</dbReference>
<dbReference type="Pfam" id="PF08271">
    <property type="entry name" value="Zn_Ribbon_TF"/>
    <property type="match status" value="1"/>
</dbReference>
<comment type="similarity">
    <text evidence="2">Belongs to the TFIIB family.</text>
</comment>
<feature type="region of interest" description="Disordered" evidence="12">
    <location>
        <begin position="347"/>
        <end position="370"/>
    </location>
</feature>
<dbReference type="GeneID" id="30992895"/>
<evidence type="ECO:0000313" key="15">
    <source>
        <dbReference type="Proteomes" id="UP000095085"/>
    </source>
</evidence>
<dbReference type="GO" id="GO:0008270">
    <property type="term" value="F:zinc ion binding"/>
    <property type="evidence" value="ECO:0007669"/>
    <property type="project" value="UniProtKB-KW"/>
</dbReference>
<dbReference type="InterPro" id="IPR023486">
    <property type="entry name" value="TFIIB_CS"/>
</dbReference>
<feature type="region of interest" description="Disordered" evidence="12">
    <location>
        <begin position="511"/>
        <end position="531"/>
    </location>
</feature>
<feature type="domain" description="Cyclin-like" evidence="13">
    <location>
        <begin position="189"/>
        <end position="273"/>
    </location>
</feature>
<evidence type="ECO:0000256" key="6">
    <source>
        <dbReference type="ARBA" id="ARBA00022833"/>
    </source>
</evidence>
<dbReference type="InterPro" id="IPR000812">
    <property type="entry name" value="TFIIB"/>
</dbReference>
<keyword evidence="15" id="KW-1185">Reference proteome</keyword>
<dbReference type="GO" id="GO:0001112">
    <property type="term" value="P:DNA-templated transcription open complex formation"/>
    <property type="evidence" value="ECO:0007669"/>
    <property type="project" value="EnsemblFungi"/>
</dbReference>
<sequence length="584" mass="65915">MSRVQNKIPTCRNCGAENSFQVDRTTAAGDLTCTVCGTVQEENPIVSEVQFGESSSGAATVQGSMVGSDQARAGYGSRQNAMESREQTLLNGKRKIQKLAIVLKIQPHIADAAGGWFNLALTQNFVQGRRSQNVLATCLYIACRKERTHHMLIDFSSRLQISVYSLGATFLKMVKALTITNLPLADPSLFIQNFVESLNFGDKSKKIARDACKLAQRMSNDWIHEGRRPAGIAGACVLLAARMNNIRRTHSEIVNVAHVAPETLQRRLNEFKKTASGSLTVKEFRQSKAPAPSLPPSYYKNRAIEEKLRKQIEKKELALRRYIELANKHQLIPIELPDILKPKEERERLEKERQEEEKKKKEREDQIEKAEQEKVDAVLQSVLMNHDLTEELLTSELQRIINRQKQNLEGLCYQTPAEKAKAEDFKKQVELDKPRNLVANLPSSKEILDKVNSDPLLNSSDEDEETRDVELTGEALEQKIRIWTGLNYDYIIEQEKKRLKEEADILTGNTSGTRKKRRIGKSEKNPTDEFGQGIESFGLLDAVNQVGEDGESISAADSARKMISKKPFSKKINYDTLHDLFTHN</sequence>
<dbReference type="SUPFAM" id="SSF57783">
    <property type="entry name" value="Zinc beta-ribbon"/>
    <property type="match status" value="1"/>
</dbReference>
<feature type="region of interest" description="Disordered" evidence="12">
    <location>
        <begin position="450"/>
        <end position="469"/>
    </location>
</feature>
<proteinExistence type="inferred from homology"/>
<dbReference type="GO" id="GO:0001006">
    <property type="term" value="F:RNA polymerase III type 3 promoter sequence-specific DNA binding"/>
    <property type="evidence" value="ECO:0007669"/>
    <property type="project" value="EnsemblFungi"/>
</dbReference>
<keyword evidence="5" id="KW-0863">Zinc-finger</keyword>
<evidence type="ECO:0000256" key="9">
    <source>
        <dbReference type="ARBA" id="ARBA00023163"/>
    </source>
</evidence>
<dbReference type="InterPro" id="IPR013137">
    <property type="entry name" value="Znf_TFIIB"/>
</dbReference>
<keyword evidence="4" id="KW-0677">Repeat</keyword>
<dbReference type="CDD" id="cd20554">
    <property type="entry name" value="CYCLIN_TFIIIB90_rpt2"/>
    <property type="match status" value="1"/>
</dbReference>
<dbReference type="FunFam" id="1.10.472.10:FF:000002">
    <property type="entry name" value="Transcription factor IIIB 90 kDa subunit"/>
    <property type="match status" value="1"/>
</dbReference>
<dbReference type="GO" id="GO:0000995">
    <property type="term" value="F:RNA polymerase III general transcription initiation factor activity"/>
    <property type="evidence" value="ECO:0007669"/>
    <property type="project" value="EnsemblFungi"/>
</dbReference>
<evidence type="ECO:0000256" key="1">
    <source>
        <dbReference type="ARBA" id="ARBA00004123"/>
    </source>
</evidence>
<dbReference type="GO" id="GO:0070898">
    <property type="term" value="P:RNA polymerase III preinitiation complex assembly"/>
    <property type="evidence" value="ECO:0007669"/>
    <property type="project" value="EnsemblFungi"/>
</dbReference>
<evidence type="ECO:0000259" key="13">
    <source>
        <dbReference type="SMART" id="SM00385"/>
    </source>
</evidence>
<dbReference type="Gene3D" id="1.20.5.650">
    <property type="entry name" value="Single helix bin"/>
    <property type="match status" value="1"/>
</dbReference>
<organism evidence="14 15">
    <name type="scientific">Hyphopichia burtonii NRRL Y-1933</name>
    <dbReference type="NCBI Taxonomy" id="984485"/>
    <lineage>
        <taxon>Eukaryota</taxon>
        <taxon>Fungi</taxon>
        <taxon>Dikarya</taxon>
        <taxon>Ascomycota</taxon>
        <taxon>Saccharomycotina</taxon>
        <taxon>Pichiomycetes</taxon>
        <taxon>Debaryomycetaceae</taxon>
        <taxon>Hyphopichia</taxon>
    </lineage>
</organism>
<dbReference type="RefSeq" id="XP_020077574.1">
    <property type="nucleotide sequence ID" value="XM_020218345.1"/>
</dbReference>
<evidence type="ECO:0000256" key="12">
    <source>
        <dbReference type="SAM" id="MobiDB-lite"/>
    </source>
</evidence>
<evidence type="ECO:0000256" key="8">
    <source>
        <dbReference type="ARBA" id="ARBA00023159"/>
    </source>
</evidence>
<dbReference type="AlphaFoldDB" id="A0A1E4RML2"/>
<dbReference type="FunFam" id="1.10.472.10:FF:000007">
    <property type="entry name" value="Transcription factor IIIB 90 kDa subunit"/>
    <property type="match status" value="1"/>
</dbReference>
<dbReference type="PANTHER" id="PTHR11618">
    <property type="entry name" value="TRANSCRIPTION INITIATION FACTOR IIB-RELATED"/>
    <property type="match status" value="1"/>
</dbReference>
<dbReference type="SUPFAM" id="SSF47954">
    <property type="entry name" value="Cyclin-like"/>
    <property type="match status" value="2"/>
</dbReference>
<evidence type="ECO:0000256" key="11">
    <source>
        <dbReference type="ARBA" id="ARBA00031009"/>
    </source>
</evidence>
<dbReference type="PROSITE" id="PS00782">
    <property type="entry name" value="TFIIB"/>
    <property type="match status" value="2"/>
</dbReference>
<dbReference type="InterPro" id="IPR036915">
    <property type="entry name" value="Cyclin-like_sf"/>
</dbReference>
<dbReference type="GO" id="GO:0006359">
    <property type="term" value="P:regulation of transcription by RNA polymerase III"/>
    <property type="evidence" value="ECO:0007669"/>
    <property type="project" value="EnsemblFungi"/>
</dbReference>
<keyword evidence="7" id="KW-0805">Transcription regulation</keyword>
<evidence type="ECO:0000256" key="5">
    <source>
        <dbReference type="ARBA" id="ARBA00022771"/>
    </source>
</evidence>
<comment type="subcellular location">
    <subcellularLocation>
        <location evidence="1">Nucleus</location>
    </subcellularLocation>
</comment>
<feature type="domain" description="Cyclin-like" evidence="13">
    <location>
        <begin position="94"/>
        <end position="175"/>
    </location>
</feature>
<keyword evidence="8" id="KW-0010">Activator</keyword>
<dbReference type="SMART" id="SM00385">
    <property type="entry name" value="CYCLIN"/>
    <property type="match status" value="2"/>
</dbReference>
<evidence type="ECO:0000313" key="14">
    <source>
        <dbReference type="EMBL" id="ODV68507.1"/>
    </source>
</evidence>
<dbReference type="GO" id="GO:0001156">
    <property type="term" value="F:TFIIIC-class transcription factor complex binding"/>
    <property type="evidence" value="ECO:0007669"/>
    <property type="project" value="EnsemblFungi"/>
</dbReference>
<dbReference type="GO" id="GO:0000126">
    <property type="term" value="C:transcription factor TFIIIB complex"/>
    <property type="evidence" value="ECO:0007669"/>
    <property type="project" value="EnsemblFungi"/>
</dbReference>
<dbReference type="InterPro" id="IPR013150">
    <property type="entry name" value="TFIIB_cyclin"/>
</dbReference>
<gene>
    <name evidence="14" type="ORF">HYPBUDRAFT_104476</name>
</gene>
<dbReference type="PANTHER" id="PTHR11618:SF4">
    <property type="entry name" value="TRANSCRIPTION FACTOR IIIB 90 KDA SUBUNIT"/>
    <property type="match status" value="1"/>
</dbReference>
<dbReference type="Pfam" id="PF00382">
    <property type="entry name" value="TFIIB"/>
    <property type="match status" value="2"/>
</dbReference>
<keyword evidence="9" id="KW-0804">Transcription</keyword>
<evidence type="ECO:0000256" key="7">
    <source>
        <dbReference type="ARBA" id="ARBA00023015"/>
    </source>
</evidence>
<evidence type="ECO:0000256" key="2">
    <source>
        <dbReference type="ARBA" id="ARBA00010857"/>
    </source>
</evidence>
<dbReference type="InterPro" id="IPR013763">
    <property type="entry name" value="Cyclin-like_dom"/>
</dbReference>
<dbReference type="Proteomes" id="UP000095085">
    <property type="component" value="Unassembled WGS sequence"/>
</dbReference>
<evidence type="ECO:0000256" key="10">
    <source>
        <dbReference type="ARBA" id="ARBA00023242"/>
    </source>
</evidence>
<keyword evidence="3" id="KW-0479">Metal-binding</keyword>
<dbReference type="EMBL" id="KV454539">
    <property type="protein sequence ID" value="ODV68507.1"/>
    <property type="molecule type" value="Genomic_DNA"/>
</dbReference>
<dbReference type="GO" id="GO:0000994">
    <property type="term" value="F:RNA polymerase III core binding"/>
    <property type="evidence" value="ECO:0007669"/>
    <property type="project" value="EnsemblFungi"/>
</dbReference>
<dbReference type="OrthoDB" id="511529at2759"/>
<name>A0A1E4RML2_9ASCO</name>
<dbReference type="STRING" id="984485.A0A1E4RML2"/>
<dbReference type="PRINTS" id="PR00685">
    <property type="entry name" value="TIFACTORIIB"/>
</dbReference>
<keyword evidence="10" id="KW-0539">Nucleus</keyword>
<keyword evidence="6" id="KW-0862">Zinc</keyword>